<dbReference type="SMART" id="SM00857">
    <property type="entry name" value="Resolvase"/>
    <property type="match status" value="1"/>
</dbReference>
<evidence type="ECO:0000256" key="3">
    <source>
        <dbReference type="SAM" id="Coils"/>
    </source>
</evidence>
<gene>
    <name evidence="6" type="ORF">AFERRI_20304</name>
</gene>
<proteinExistence type="predicted"/>
<keyword evidence="3" id="KW-0175">Coiled coil</keyword>
<evidence type="ECO:0000259" key="4">
    <source>
        <dbReference type="PROSITE" id="PS51736"/>
    </source>
</evidence>
<dbReference type="SUPFAM" id="SSF57997">
    <property type="entry name" value="Tropomyosin"/>
    <property type="match status" value="1"/>
</dbReference>
<organism evidence="6 7">
    <name type="scientific">Acidithiobacillus ferrivorans</name>
    <dbReference type="NCBI Taxonomy" id="160808"/>
    <lineage>
        <taxon>Bacteria</taxon>
        <taxon>Pseudomonadati</taxon>
        <taxon>Pseudomonadota</taxon>
        <taxon>Acidithiobacillia</taxon>
        <taxon>Acidithiobacillales</taxon>
        <taxon>Acidithiobacillaceae</taxon>
        <taxon>Acidithiobacillus</taxon>
    </lineage>
</organism>
<dbReference type="PROSITE" id="PS51736">
    <property type="entry name" value="RECOMBINASES_3"/>
    <property type="match status" value="1"/>
</dbReference>
<evidence type="ECO:0000313" key="7">
    <source>
        <dbReference type="Proteomes" id="UP000193925"/>
    </source>
</evidence>
<dbReference type="Pfam" id="PF07508">
    <property type="entry name" value="Recombinase"/>
    <property type="match status" value="1"/>
</dbReference>
<evidence type="ECO:0000256" key="2">
    <source>
        <dbReference type="ARBA" id="ARBA00023172"/>
    </source>
</evidence>
<dbReference type="InterPro" id="IPR050639">
    <property type="entry name" value="SSR_resolvase"/>
</dbReference>
<keyword evidence="7" id="KW-1185">Reference proteome</keyword>
<dbReference type="SUPFAM" id="SSF53041">
    <property type="entry name" value="Resolvase-like"/>
    <property type="match status" value="1"/>
</dbReference>
<dbReference type="InterPro" id="IPR036162">
    <property type="entry name" value="Resolvase-like_N_sf"/>
</dbReference>
<keyword evidence="1" id="KW-0238">DNA-binding</keyword>
<sequence length="518" mass="57424">MSKAYSYIRFSSEKQSSGDSLRRQTEMARAYAAKHGLELADVSFRDLGLSGFDRSNIERGALAEFLTAVKSGKVEPGSLLLIEQFDRLSRAEISVALRLLLDLVASDIGVVTLVDEKLWDKNTVNDMPNLMLSLILMFRAHEESLAKSQRLRAVWTEKKRTAGTKILTAECPRWLTLKADRSSFSVIEDRAEAIRQVFALSAAGIGANAIVRRANIEKWPVPGKGDSWHMSLINRLTRNRAVLGEYQPYSHLKQGGKRSRNPSGNPISDYYPAIIDPALFSTVQAVRERRPRFPGRRDVEYRNFLHGLVRCICGRTLFRKGGDKNYPDYARYYCSGRARGATDCPSIDSKELESTVLYAATALAGAYFSPSTKMAELKEQADSLTLAMSAGQRRIERLVEAIESTDTPPSALVSKLTLVEQEVREAEQRHAGILAQLAEMSKAGDPDERLGAAFALASGGAEERSELREILARLLAAVEADGRQHRVRIRFHGGDVWVNVPLNEKARLPGVVHTVAPP</sequence>
<protein>
    <submittedName>
        <fullName evidence="6">Resolvase domain protein (Modular protein)</fullName>
    </submittedName>
</protein>
<dbReference type="Gene3D" id="3.90.1750.20">
    <property type="entry name" value="Putative Large Serine Recombinase, Chain B, Domain 2"/>
    <property type="match status" value="1"/>
</dbReference>
<name>A0ABY1MNZ4_9PROT</name>
<dbReference type="EMBL" id="LT841305">
    <property type="protein sequence ID" value="SMH65522.1"/>
    <property type="molecule type" value="Genomic_DNA"/>
</dbReference>
<reference evidence="6 7" key="1">
    <citation type="submission" date="2017-03" db="EMBL/GenBank/DDBJ databases">
        <authorList>
            <person name="Regsiter A."/>
            <person name="William W."/>
        </authorList>
    </citation>
    <scope>NUCLEOTIDE SEQUENCE [LARGE SCALE GENOMIC DNA]</scope>
    <source>
        <strain evidence="6">PRJEB5721</strain>
    </source>
</reference>
<feature type="domain" description="Recombinase" evidence="5">
    <location>
        <begin position="173"/>
        <end position="293"/>
    </location>
</feature>
<dbReference type="InterPro" id="IPR025827">
    <property type="entry name" value="Zn_ribbon_recom_dom"/>
</dbReference>
<dbReference type="Pfam" id="PF13408">
    <property type="entry name" value="Zn_ribbon_recom"/>
    <property type="match status" value="1"/>
</dbReference>
<dbReference type="InterPro" id="IPR006119">
    <property type="entry name" value="Resolv_N"/>
</dbReference>
<dbReference type="RefSeq" id="WP_081919593.1">
    <property type="nucleotide sequence ID" value="NZ_CCCS020000057.1"/>
</dbReference>
<keyword evidence="2" id="KW-0233">DNA recombination</keyword>
<evidence type="ECO:0000256" key="1">
    <source>
        <dbReference type="ARBA" id="ARBA00023125"/>
    </source>
</evidence>
<feature type="coiled-coil region" evidence="3">
    <location>
        <begin position="374"/>
        <end position="443"/>
    </location>
</feature>
<dbReference type="InterPro" id="IPR038109">
    <property type="entry name" value="DNA_bind_recomb_sf"/>
</dbReference>
<evidence type="ECO:0000259" key="5">
    <source>
        <dbReference type="PROSITE" id="PS51737"/>
    </source>
</evidence>
<feature type="domain" description="Resolvase/invertase-type recombinase catalytic" evidence="4">
    <location>
        <begin position="3"/>
        <end position="162"/>
    </location>
</feature>
<accession>A0ABY1MNZ4</accession>
<dbReference type="InterPro" id="IPR011109">
    <property type="entry name" value="DNA_bind_recombinase_dom"/>
</dbReference>
<dbReference type="PANTHER" id="PTHR30461">
    <property type="entry name" value="DNA-INVERTASE FROM LAMBDOID PROPHAGE"/>
    <property type="match status" value="1"/>
</dbReference>
<dbReference type="Proteomes" id="UP000193925">
    <property type="component" value="Chromosome AFERRI"/>
</dbReference>
<dbReference type="PANTHER" id="PTHR30461:SF2">
    <property type="entry name" value="SERINE RECOMBINASE PINE-RELATED"/>
    <property type="match status" value="1"/>
</dbReference>
<dbReference type="Gene3D" id="3.40.50.1390">
    <property type="entry name" value="Resolvase, N-terminal catalytic domain"/>
    <property type="match status" value="1"/>
</dbReference>
<dbReference type="Pfam" id="PF00239">
    <property type="entry name" value="Resolvase"/>
    <property type="match status" value="1"/>
</dbReference>
<evidence type="ECO:0000313" key="6">
    <source>
        <dbReference type="EMBL" id="SMH65522.1"/>
    </source>
</evidence>
<dbReference type="PROSITE" id="PS51737">
    <property type="entry name" value="RECOMBINASE_DNA_BIND"/>
    <property type="match status" value="1"/>
</dbReference>
<dbReference type="CDD" id="cd00338">
    <property type="entry name" value="Ser_Recombinase"/>
    <property type="match status" value="1"/>
</dbReference>